<dbReference type="Pfam" id="PF09148">
    <property type="entry name" value="DUF1934"/>
    <property type="match status" value="1"/>
</dbReference>
<accession>A0A1H3GKC2</accession>
<dbReference type="Proteomes" id="UP000199652">
    <property type="component" value="Unassembled WGS sequence"/>
</dbReference>
<dbReference type="InterPro" id="IPR012674">
    <property type="entry name" value="Calycin"/>
</dbReference>
<dbReference type="RefSeq" id="WP_090245660.1">
    <property type="nucleotide sequence ID" value="NZ_FNOU01000014.1"/>
</dbReference>
<dbReference type="OrthoDB" id="1680906at2"/>
<dbReference type="AlphaFoldDB" id="A0A1H3GKC2"/>
<proteinExistence type="predicted"/>
<reference evidence="2" key="1">
    <citation type="submission" date="2016-10" db="EMBL/GenBank/DDBJ databases">
        <authorList>
            <person name="Varghese N."/>
            <person name="Submissions S."/>
        </authorList>
    </citation>
    <scope>NUCLEOTIDE SEQUENCE [LARGE SCALE GENOMIC DNA]</scope>
    <source>
        <strain evidence="2">VPI 5359</strain>
    </source>
</reference>
<keyword evidence="2" id="KW-1185">Reference proteome</keyword>
<sequence length="148" mass="16345">MMPERQKVWLSIKGNYGSEDVVGDDAVFLTEGDYYREQGATCLSYEESEMAGMGGTTTTVRVNGDKVSVIRLGSVNSIMEFEQGKHNLTMYSTPYGDISMGIFTKEIDVVYNDQEAPVSVKVDYDLEIKGISNTSNRINIEISSCPVS</sequence>
<protein>
    <submittedName>
        <fullName evidence="1">Uncharacterized beta-barrel protein YwiB, DUF1934 family</fullName>
    </submittedName>
</protein>
<dbReference type="STRING" id="1528.SAMN04488579_11432"/>
<dbReference type="EMBL" id="FNOU01000014">
    <property type="protein sequence ID" value="SDY03792.1"/>
    <property type="molecule type" value="Genomic_DNA"/>
</dbReference>
<dbReference type="InterPro" id="IPR015231">
    <property type="entry name" value="DUF1934"/>
</dbReference>
<evidence type="ECO:0000313" key="1">
    <source>
        <dbReference type="EMBL" id="SDY03792.1"/>
    </source>
</evidence>
<name>A0A1H3GKC2_EUBBA</name>
<dbReference type="Gene3D" id="2.40.128.20">
    <property type="match status" value="1"/>
</dbReference>
<evidence type="ECO:0000313" key="2">
    <source>
        <dbReference type="Proteomes" id="UP000199652"/>
    </source>
</evidence>
<dbReference type="SUPFAM" id="SSF50814">
    <property type="entry name" value="Lipocalins"/>
    <property type="match status" value="1"/>
</dbReference>
<organism evidence="1 2">
    <name type="scientific">Eubacterium barkeri</name>
    <name type="common">Clostridium barkeri</name>
    <dbReference type="NCBI Taxonomy" id="1528"/>
    <lineage>
        <taxon>Bacteria</taxon>
        <taxon>Bacillati</taxon>
        <taxon>Bacillota</taxon>
        <taxon>Clostridia</taxon>
        <taxon>Eubacteriales</taxon>
        <taxon>Eubacteriaceae</taxon>
        <taxon>Eubacterium</taxon>
    </lineage>
</organism>
<gene>
    <name evidence="1" type="ORF">SAMN04488579_11432</name>
</gene>